<evidence type="ECO:0000313" key="3">
    <source>
        <dbReference type="Proteomes" id="UP001180724"/>
    </source>
</evidence>
<dbReference type="RefSeq" id="WP_311570804.1">
    <property type="nucleotide sequence ID" value="NZ_JAVRFH010000002.1"/>
</dbReference>
<accession>A0ABU3AGA7</accession>
<dbReference type="InterPro" id="IPR011990">
    <property type="entry name" value="TPR-like_helical_dom_sf"/>
</dbReference>
<dbReference type="Gene3D" id="3.40.390.10">
    <property type="entry name" value="Collagenase (Catalytic Domain)"/>
    <property type="match status" value="1"/>
</dbReference>
<feature type="region of interest" description="Disordered" evidence="1">
    <location>
        <begin position="30"/>
        <end position="57"/>
    </location>
</feature>
<dbReference type="InterPro" id="IPR024079">
    <property type="entry name" value="MetalloPept_cat_dom_sf"/>
</dbReference>
<gene>
    <name evidence="2" type="ORF">RM812_03070</name>
</gene>
<proteinExistence type="predicted"/>
<reference evidence="2" key="1">
    <citation type="submission" date="2024-05" db="EMBL/GenBank/DDBJ databases">
        <title>30 novel species of actinomycetes from the DSMZ collection.</title>
        <authorList>
            <person name="Nouioui I."/>
        </authorList>
    </citation>
    <scope>NUCLEOTIDE SEQUENCE</scope>
    <source>
        <strain evidence="2">DSM 40712</strain>
    </source>
</reference>
<sequence>MTTQQRDGTMPSGRTTAVRLIFEYEGTDIRPFSSQRIEKTPPPGDPPGELRDTGGPGLWVEVRDAERRPLYRHGLRDPVPQDVEVPSGDPERPVHRVPVERPRGAFAVVVPDLEEADHAALLSSTPGSEQQAAAASVTEVARFPLRTETGRVMAELGTRDGAVVGTTKIVDSGPSSSRWNLVIMGDGYQATQLGQFAQDAQTVVTALFATPPFDGQLRNAVNVYRVDVSSTDSGADDPAVCGGSGAAPRTYFDATFCVNGIPRALSVDEGTALTVAGQQVPSWDVVLMAVNDTKTGGAAGSVATFSLPRDFTDIALHEMGHMGFGLADEYEYAKGCNSDTDRDRHPGPEPLPPNVTLDAGRDTNKWRDLIAPDTPLPTTVNPDCTKCDTQANPVGADTVGAFMGADTYHCGAYRPQWTCKMRTRSEPFCAVCQRRIRHTLEPYLRIDVNRVATVSRASGHLDLFWANTDGRIWTQWWDHGSGGGWYEHQRFPTVQTRRESAAHDTAVAAVARTSGHLDLFWAGSDGKIWTHWWDHGSGKGWYNHEPFPIAREFATPPVPRSDITPMPGSGIAAVARTSGHLDVFWVGTDGRIWSNWWDEQSGEGWYDHRAFRLVQGFPGVAAQRSGLAAVARTSGHLDVFWVGADGRIWSNWWGQESGNGWYDHDAFPIARGTPAPAVPGSQIAAVARTSGHLDVFWVGTDGKIWSNWYDRIDGMGWHDHDAYPIAREFPAPPAADTGIAVVAQNPRHLDAFWVGDDGAVWTNWWDQESDNWYDHDAFPLWGLDQRANAHRVRAAELSAAGRHAEAAEEQQQARVDYEHLTLLSESFRRSLAQTLVVLGVYLAKARRFDEAVEAGRRGVAEYRTAQDAEHVAWALGNLAWVHDQAGRFADAVGAQQEAVDAYRVLAAERPLFRGMLAKMLVFLGHYLLHAQRPADAVSAVSEAVAGCRELADRPDLAWSLGNLAVCLQSAGRAGESADAWGEARGIYQELAGTNPAYRPLLAQSAYRYAAQLVAAGRRAEAGEPAEQAVALYQELADANPGRYVEELKAAVRLRDSLTPKGRAHHVGA</sequence>
<dbReference type="SUPFAM" id="SSF48452">
    <property type="entry name" value="TPR-like"/>
    <property type="match status" value="1"/>
</dbReference>
<dbReference type="EMBL" id="JAVRFH010000002">
    <property type="protein sequence ID" value="MDT0609217.1"/>
    <property type="molecule type" value="Genomic_DNA"/>
</dbReference>
<feature type="region of interest" description="Disordered" evidence="1">
    <location>
        <begin position="71"/>
        <end position="96"/>
    </location>
</feature>
<dbReference type="Proteomes" id="UP001180724">
    <property type="component" value="Unassembled WGS sequence"/>
</dbReference>
<organism evidence="2 3">
    <name type="scientific">Streptomyces lancefieldiae</name>
    <dbReference type="NCBI Taxonomy" id="3075520"/>
    <lineage>
        <taxon>Bacteria</taxon>
        <taxon>Bacillati</taxon>
        <taxon>Actinomycetota</taxon>
        <taxon>Actinomycetes</taxon>
        <taxon>Kitasatosporales</taxon>
        <taxon>Streptomycetaceae</taxon>
        <taxon>Streptomyces</taxon>
    </lineage>
</organism>
<evidence type="ECO:0000313" key="2">
    <source>
        <dbReference type="EMBL" id="MDT0609217.1"/>
    </source>
</evidence>
<dbReference type="Pfam" id="PF13424">
    <property type="entry name" value="TPR_12"/>
    <property type="match status" value="2"/>
</dbReference>
<feature type="region of interest" description="Disordered" evidence="1">
    <location>
        <begin position="337"/>
        <end position="359"/>
    </location>
</feature>
<name>A0ABU3AGA7_9ACTN</name>
<dbReference type="InterPro" id="IPR019026">
    <property type="entry name" value="Peptidase_M64_IgA"/>
</dbReference>
<keyword evidence="3" id="KW-1185">Reference proteome</keyword>
<comment type="caution">
    <text evidence="2">The sequence shown here is derived from an EMBL/GenBank/DDBJ whole genome shotgun (WGS) entry which is preliminary data.</text>
</comment>
<dbReference type="SUPFAM" id="SSF89372">
    <property type="entry name" value="Fucose-specific lectin"/>
    <property type="match status" value="2"/>
</dbReference>
<dbReference type="Gene3D" id="2.120.10.70">
    <property type="entry name" value="Fucose-specific lectin"/>
    <property type="match status" value="2"/>
</dbReference>
<dbReference type="Pfam" id="PF09471">
    <property type="entry name" value="Peptidase_M64"/>
    <property type="match status" value="2"/>
</dbReference>
<protein>
    <submittedName>
        <fullName evidence="2">M64 family metallopeptidase</fullName>
    </submittedName>
</protein>
<evidence type="ECO:0000256" key="1">
    <source>
        <dbReference type="SAM" id="MobiDB-lite"/>
    </source>
</evidence>
<dbReference type="Gene3D" id="1.25.40.10">
    <property type="entry name" value="Tetratricopeptide repeat domain"/>
    <property type="match status" value="2"/>
</dbReference>